<keyword evidence="6" id="KW-1185">Reference proteome</keyword>
<evidence type="ECO:0000259" key="4">
    <source>
        <dbReference type="Pfam" id="PF05193"/>
    </source>
</evidence>
<evidence type="ECO:0000256" key="2">
    <source>
        <dbReference type="RuleBase" id="RU004447"/>
    </source>
</evidence>
<dbReference type="Pfam" id="PF00675">
    <property type="entry name" value="Peptidase_M16"/>
    <property type="match status" value="1"/>
</dbReference>
<proteinExistence type="inferred from homology"/>
<dbReference type="Proteomes" id="UP000442535">
    <property type="component" value="Unassembled WGS sequence"/>
</dbReference>
<comment type="caution">
    <text evidence="5">The sequence shown here is derived from an EMBL/GenBank/DDBJ whole genome shotgun (WGS) entry which is preliminary data.</text>
</comment>
<evidence type="ECO:0000313" key="5">
    <source>
        <dbReference type="EMBL" id="MST49514.1"/>
    </source>
</evidence>
<dbReference type="InterPro" id="IPR007863">
    <property type="entry name" value="Peptidase_M16_C"/>
</dbReference>
<dbReference type="GO" id="GO:0006508">
    <property type="term" value="P:proteolysis"/>
    <property type="evidence" value="ECO:0007669"/>
    <property type="project" value="InterPro"/>
</dbReference>
<dbReference type="InterPro" id="IPR050361">
    <property type="entry name" value="MPP/UQCRC_Complex"/>
</dbReference>
<organism evidence="5 6">
    <name type="scientific">Mobiluncus porci</name>
    <dbReference type="NCBI Taxonomy" id="2652278"/>
    <lineage>
        <taxon>Bacteria</taxon>
        <taxon>Bacillati</taxon>
        <taxon>Actinomycetota</taxon>
        <taxon>Actinomycetes</taxon>
        <taxon>Actinomycetales</taxon>
        <taxon>Actinomycetaceae</taxon>
        <taxon>Mobiluncus</taxon>
    </lineage>
</organism>
<sequence length="476" mass="51710">MTTDSHLTPASDPFTSGANARTVVDRSAFPIVSLPAVASGESGSELTFADGTIRRTILPGGTRVITETIPGVFSATVGLWVPRGSRDENVGAMGATHFLEHLLFKGTELRSAKEIAQLFDQIGGHSNAATGKENTHYYATVLGEDLPLAIDCLMDMLRCARLDAEAFELERGVILEELAMDLDDGDERLHDAMAAHMFPGHPLGRPVGGMLETVREAQLEAIKFHYRAGYTPDQLVVAIAGNVNHDQVCEQVGRLLSQPGNPQWEGFSASTPARDFSRQIAEPLTRAGASMERGQFVEEGNFEQSYLLLGGPGISVRDSREVPMSVLRAILGGGMSSRLFQNIREERGLAYSTYAFSIGYRDVGQFGVGAVCNPDNADEVVALMRAEMEKIASEPVSEEELTRVKGQLRGSTLLAMERTSPRAMHLAQAEIERAEFVPLERKLERLRTVSAEEVLELAQELVGEAGLEIRVCPNAE</sequence>
<feature type="domain" description="Peptidase M16 N-terminal" evidence="3">
    <location>
        <begin position="63"/>
        <end position="207"/>
    </location>
</feature>
<dbReference type="PROSITE" id="PS00143">
    <property type="entry name" value="INSULINASE"/>
    <property type="match status" value="1"/>
</dbReference>
<dbReference type="GO" id="GO:0004222">
    <property type="term" value="F:metalloendopeptidase activity"/>
    <property type="evidence" value="ECO:0007669"/>
    <property type="project" value="InterPro"/>
</dbReference>
<evidence type="ECO:0000259" key="3">
    <source>
        <dbReference type="Pfam" id="PF00675"/>
    </source>
</evidence>
<dbReference type="Pfam" id="PF05193">
    <property type="entry name" value="Peptidase_M16_C"/>
    <property type="match status" value="1"/>
</dbReference>
<comment type="similarity">
    <text evidence="1 2">Belongs to the peptidase M16 family.</text>
</comment>
<gene>
    <name evidence="5" type="ORF">FYJ63_04595</name>
</gene>
<name>A0A7K0K263_9ACTO</name>
<protein>
    <submittedName>
        <fullName evidence="5">Insulinase family protein</fullName>
    </submittedName>
</protein>
<dbReference type="InterPro" id="IPR011765">
    <property type="entry name" value="Pept_M16_N"/>
</dbReference>
<evidence type="ECO:0000256" key="1">
    <source>
        <dbReference type="ARBA" id="ARBA00007261"/>
    </source>
</evidence>
<dbReference type="SUPFAM" id="SSF63411">
    <property type="entry name" value="LuxS/MPP-like metallohydrolase"/>
    <property type="match status" value="2"/>
</dbReference>
<dbReference type="GO" id="GO:0046872">
    <property type="term" value="F:metal ion binding"/>
    <property type="evidence" value="ECO:0007669"/>
    <property type="project" value="InterPro"/>
</dbReference>
<accession>A0A7K0K263</accession>
<dbReference type="RefSeq" id="WP_154544234.1">
    <property type="nucleotide sequence ID" value="NZ_VUMY01000006.1"/>
</dbReference>
<dbReference type="Gene3D" id="3.30.830.10">
    <property type="entry name" value="Metalloenzyme, LuxS/M16 peptidase-like"/>
    <property type="match status" value="2"/>
</dbReference>
<dbReference type="PANTHER" id="PTHR11851">
    <property type="entry name" value="METALLOPROTEASE"/>
    <property type="match status" value="1"/>
</dbReference>
<dbReference type="InterPro" id="IPR001431">
    <property type="entry name" value="Pept_M16_Zn_BS"/>
</dbReference>
<dbReference type="InterPro" id="IPR011249">
    <property type="entry name" value="Metalloenz_LuxS/M16"/>
</dbReference>
<dbReference type="AlphaFoldDB" id="A0A7K0K263"/>
<dbReference type="PANTHER" id="PTHR11851:SF49">
    <property type="entry name" value="MITOCHONDRIAL-PROCESSING PEPTIDASE SUBUNIT ALPHA"/>
    <property type="match status" value="1"/>
</dbReference>
<dbReference type="EMBL" id="VUMY01000006">
    <property type="protein sequence ID" value="MST49514.1"/>
    <property type="molecule type" value="Genomic_DNA"/>
</dbReference>
<reference evidence="5 6" key="1">
    <citation type="submission" date="2019-08" db="EMBL/GenBank/DDBJ databases">
        <title>In-depth cultivation of the pig gut microbiome towards novel bacterial diversity and tailored functional studies.</title>
        <authorList>
            <person name="Wylensek D."/>
            <person name="Hitch T.C.A."/>
            <person name="Clavel T."/>
        </authorList>
    </citation>
    <scope>NUCLEOTIDE SEQUENCE [LARGE SCALE GENOMIC DNA]</scope>
    <source>
        <strain evidence="5 6">RF-GAM-744-WT-7</strain>
    </source>
</reference>
<evidence type="ECO:0000313" key="6">
    <source>
        <dbReference type="Proteomes" id="UP000442535"/>
    </source>
</evidence>
<feature type="domain" description="Peptidase M16 C-terminal" evidence="4">
    <location>
        <begin position="219"/>
        <end position="408"/>
    </location>
</feature>